<dbReference type="InterPro" id="IPR011009">
    <property type="entry name" value="Kinase-like_dom_sf"/>
</dbReference>
<evidence type="ECO:0000256" key="2">
    <source>
        <dbReference type="ARBA" id="ARBA00022527"/>
    </source>
</evidence>
<reference evidence="17" key="1">
    <citation type="journal article" date="2023" name="Proc. Natl. Acad. Sci. U.S.A.">
        <title>Genomic and structural basis for evolution of tropane alkaloid biosynthesis.</title>
        <authorList>
            <person name="Wanga Y.-J."/>
            <person name="Taina T."/>
            <person name="Yua J.-Y."/>
            <person name="Lia J."/>
            <person name="Xua B."/>
            <person name="Chenc J."/>
            <person name="D'Auriad J.C."/>
            <person name="Huanga J.-P."/>
            <person name="Huanga S.-X."/>
        </authorList>
    </citation>
    <scope>NUCLEOTIDE SEQUENCE [LARGE SCALE GENOMIC DNA]</scope>
    <source>
        <strain evidence="17">cv. KIB-2019</strain>
    </source>
</reference>
<sequence length="441" mass="49628">MFWLVAKPEGKMNARAITSTPGLSGIICSFTNHSQQYHDDEKYVLRVLASIIPWILPIAGLSVLARIVLFPCIFVFLMIELRRRHLSIFDAIESFLHGENNFAPIRYSYSNIRKMTTNFKEKLGQGGYGSVYKGKLRSGPNVAVKILSKPKADGQDFINEVATIGRIHHVNIVQLIGYCAERSKRALVYDFMPNGSLEKYIAPPDEGRTLLSWQRKSEIALGIARGLEYLHRGCDIQILHFDIKPHNVLLDENFIPKLSDFGLAKLYSTDKSIVTLTAARGTIGYVAPELINRSIGPISYKADVYSFGMLLIEMAGLKRNLAAREDMSSQYFPCWIYDQFDKEKEIEVLDATHDEEKKMIKKLALVALWCIQMNPLDRPSMTKVVEMLEGELQALQTPPRPSESLQPPSLEFNLSSSVSSTESVKLLESYSDSANIDLIVS</sequence>
<dbReference type="PROSITE" id="PS00107">
    <property type="entry name" value="PROTEIN_KINASE_ATP"/>
    <property type="match status" value="1"/>
</dbReference>
<comment type="subcellular location">
    <subcellularLocation>
        <location evidence="1">Membrane</location>
        <topology evidence="1">Single-pass type I membrane protein</topology>
    </subcellularLocation>
</comment>
<dbReference type="Gene3D" id="3.30.200.20">
    <property type="entry name" value="Phosphorylase Kinase, domain 1"/>
    <property type="match status" value="1"/>
</dbReference>
<keyword evidence="4 14" id="KW-0812">Transmembrane</keyword>
<dbReference type="Proteomes" id="UP001152561">
    <property type="component" value="Unassembled WGS sequence"/>
</dbReference>
<dbReference type="InterPro" id="IPR017441">
    <property type="entry name" value="Protein_kinase_ATP_BS"/>
</dbReference>
<keyword evidence="7" id="KW-0418">Kinase</keyword>
<evidence type="ECO:0000256" key="4">
    <source>
        <dbReference type="ARBA" id="ARBA00022692"/>
    </source>
</evidence>
<evidence type="ECO:0000256" key="13">
    <source>
        <dbReference type="RuleBase" id="RU000304"/>
    </source>
</evidence>
<accession>A0A9Q1N2N4</accession>
<dbReference type="SMART" id="SM00220">
    <property type="entry name" value="S_TKc"/>
    <property type="match status" value="1"/>
</dbReference>
<evidence type="ECO:0000256" key="8">
    <source>
        <dbReference type="ARBA" id="ARBA00022840"/>
    </source>
</evidence>
<dbReference type="InterPro" id="IPR000719">
    <property type="entry name" value="Prot_kinase_dom"/>
</dbReference>
<evidence type="ECO:0000259" key="15">
    <source>
        <dbReference type="PROSITE" id="PS50011"/>
    </source>
</evidence>
<name>A0A9Q1N2N4_9SOLA</name>
<dbReference type="PANTHER" id="PTHR27009">
    <property type="entry name" value="RUST RESISTANCE KINASE LR10-RELATED"/>
    <property type="match status" value="1"/>
</dbReference>
<dbReference type="GO" id="GO:0004674">
    <property type="term" value="F:protein serine/threonine kinase activity"/>
    <property type="evidence" value="ECO:0007669"/>
    <property type="project" value="UniProtKB-KW"/>
</dbReference>
<evidence type="ECO:0000313" key="17">
    <source>
        <dbReference type="Proteomes" id="UP001152561"/>
    </source>
</evidence>
<dbReference type="OrthoDB" id="1296215at2759"/>
<evidence type="ECO:0000256" key="14">
    <source>
        <dbReference type="SAM" id="Phobius"/>
    </source>
</evidence>
<keyword evidence="9 14" id="KW-1133">Transmembrane helix</keyword>
<evidence type="ECO:0000256" key="5">
    <source>
        <dbReference type="ARBA" id="ARBA00022729"/>
    </source>
</evidence>
<dbReference type="FunFam" id="1.10.510.10:FF:000590">
    <property type="entry name" value="PR5-like receptor kinase"/>
    <property type="match status" value="1"/>
</dbReference>
<evidence type="ECO:0000256" key="10">
    <source>
        <dbReference type="ARBA" id="ARBA00023136"/>
    </source>
</evidence>
<protein>
    <recommendedName>
        <fullName evidence="15">Protein kinase domain-containing protein</fullName>
    </recommendedName>
</protein>
<dbReference type="InterPro" id="IPR045874">
    <property type="entry name" value="LRK10/LRL21-25-like"/>
</dbReference>
<evidence type="ECO:0000256" key="1">
    <source>
        <dbReference type="ARBA" id="ARBA00004479"/>
    </source>
</evidence>
<proteinExistence type="inferred from homology"/>
<evidence type="ECO:0000256" key="3">
    <source>
        <dbReference type="ARBA" id="ARBA00022679"/>
    </source>
</evidence>
<keyword evidence="8 12" id="KW-0067">ATP-binding</keyword>
<keyword evidence="17" id="KW-1185">Reference proteome</keyword>
<dbReference type="PROSITE" id="PS50011">
    <property type="entry name" value="PROTEIN_KINASE_DOM"/>
    <property type="match status" value="1"/>
</dbReference>
<feature type="transmembrane region" description="Helical" evidence="14">
    <location>
        <begin position="51"/>
        <end position="79"/>
    </location>
</feature>
<comment type="caution">
    <text evidence="16">The sequence shown here is derived from an EMBL/GenBank/DDBJ whole genome shotgun (WGS) entry which is preliminary data.</text>
</comment>
<evidence type="ECO:0000256" key="6">
    <source>
        <dbReference type="ARBA" id="ARBA00022741"/>
    </source>
</evidence>
<feature type="domain" description="Protein kinase" evidence="15">
    <location>
        <begin position="117"/>
        <end position="392"/>
    </location>
</feature>
<dbReference type="FunFam" id="3.30.200.20:FF:000178">
    <property type="entry name" value="serine/threonine-protein kinase PBS1-like"/>
    <property type="match status" value="1"/>
</dbReference>
<dbReference type="GO" id="GO:0016020">
    <property type="term" value="C:membrane"/>
    <property type="evidence" value="ECO:0007669"/>
    <property type="project" value="UniProtKB-SubCell"/>
</dbReference>
<dbReference type="SUPFAM" id="SSF56112">
    <property type="entry name" value="Protein kinase-like (PK-like)"/>
    <property type="match status" value="1"/>
</dbReference>
<dbReference type="GO" id="GO:0005524">
    <property type="term" value="F:ATP binding"/>
    <property type="evidence" value="ECO:0007669"/>
    <property type="project" value="UniProtKB-UniRule"/>
</dbReference>
<dbReference type="EMBL" id="JAJAGQ010000001">
    <property type="protein sequence ID" value="KAJ8574473.1"/>
    <property type="molecule type" value="Genomic_DNA"/>
</dbReference>
<dbReference type="AlphaFoldDB" id="A0A9Q1N2N4"/>
<dbReference type="PROSITE" id="PS00108">
    <property type="entry name" value="PROTEIN_KINASE_ST"/>
    <property type="match status" value="1"/>
</dbReference>
<dbReference type="Pfam" id="PF00069">
    <property type="entry name" value="Pkinase"/>
    <property type="match status" value="1"/>
</dbReference>
<comment type="similarity">
    <text evidence="13">Belongs to the protein kinase superfamily.</text>
</comment>
<organism evidence="16 17">
    <name type="scientific">Anisodus acutangulus</name>
    <dbReference type="NCBI Taxonomy" id="402998"/>
    <lineage>
        <taxon>Eukaryota</taxon>
        <taxon>Viridiplantae</taxon>
        <taxon>Streptophyta</taxon>
        <taxon>Embryophyta</taxon>
        <taxon>Tracheophyta</taxon>
        <taxon>Spermatophyta</taxon>
        <taxon>Magnoliopsida</taxon>
        <taxon>eudicotyledons</taxon>
        <taxon>Gunneridae</taxon>
        <taxon>Pentapetalae</taxon>
        <taxon>asterids</taxon>
        <taxon>lamiids</taxon>
        <taxon>Solanales</taxon>
        <taxon>Solanaceae</taxon>
        <taxon>Solanoideae</taxon>
        <taxon>Hyoscyameae</taxon>
        <taxon>Anisodus</taxon>
    </lineage>
</organism>
<evidence type="ECO:0000256" key="9">
    <source>
        <dbReference type="ARBA" id="ARBA00022989"/>
    </source>
</evidence>
<keyword evidence="2 13" id="KW-0723">Serine/threonine-protein kinase</keyword>
<feature type="binding site" evidence="12">
    <location>
        <position position="145"/>
    </location>
    <ligand>
        <name>ATP</name>
        <dbReference type="ChEBI" id="CHEBI:30616"/>
    </ligand>
</feature>
<dbReference type="Gene3D" id="1.10.510.10">
    <property type="entry name" value="Transferase(Phosphotransferase) domain 1"/>
    <property type="match status" value="1"/>
</dbReference>
<keyword evidence="3" id="KW-0808">Transferase</keyword>
<dbReference type="InterPro" id="IPR008271">
    <property type="entry name" value="Ser/Thr_kinase_AS"/>
</dbReference>
<evidence type="ECO:0000256" key="7">
    <source>
        <dbReference type="ARBA" id="ARBA00022777"/>
    </source>
</evidence>
<keyword evidence="10 14" id="KW-0472">Membrane</keyword>
<gene>
    <name evidence="16" type="ORF">K7X08_026278</name>
</gene>
<evidence type="ECO:0000256" key="12">
    <source>
        <dbReference type="PROSITE-ProRule" id="PRU10141"/>
    </source>
</evidence>
<keyword evidence="6 12" id="KW-0547">Nucleotide-binding</keyword>
<evidence type="ECO:0000256" key="11">
    <source>
        <dbReference type="ARBA" id="ARBA00023180"/>
    </source>
</evidence>
<keyword evidence="11" id="KW-0325">Glycoprotein</keyword>
<keyword evidence="5" id="KW-0732">Signal</keyword>
<evidence type="ECO:0000313" key="16">
    <source>
        <dbReference type="EMBL" id="KAJ8574473.1"/>
    </source>
</evidence>